<organism evidence="2 3">
    <name type="scientific">Flavobacterium nitrogenifigens</name>
    <dbReference type="NCBI Taxonomy" id="1617283"/>
    <lineage>
        <taxon>Bacteria</taxon>
        <taxon>Pseudomonadati</taxon>
        <taxon>Bacteroidota</taxon>
        <taxon>Flavobacteriia</taxon>
        <taxon>Flavobacteriales</taxon>
        <taxon>Flavobacteriaceae</taxon>
        <taxon>Flavobacterium</taxon>
    </lineage>
</organism>
<evidence type="ECO:0000256" key="1">
    <source>
        <dbReference type="SAM" id="Phobius"/>
    </source>
</evidence>
<feature type="transmembrane region" description="Helical" evidence="1">
    <location>
        <begin position="35"/>
        <end position="56"/>
    </location>
</feature>
<reference evidence="2 3" key="1">
    <citation type="submission" date="2020-08" db="EMBL/GenBank/DDBJ databases">
        <title>Functional genomics of gut bacteria from endangered species of beetles.</title>
        <authorList>
            <person name="Carlos-Shanley C."/>
        </authorList>
    </citation>
    <scope>NUCLEOTIDE SEQUENCE [LARGE SCALE GENOMIC DNA]</scope>
    <source>
        <strain evidence="2 3">S00142</strain>
    </source>
</reference>
<feature type="transmembrane region" description="Helical" evidence="1">
    <location>
        <begin position="76"/>
        <end position="97"/>
    </location>
</feature>
<name>A0A7W7N9R2_9FLAO</name>
<comment type="caution">
    <text evidence="2">The sequence shown here is derived from an EMBL/GenBank/DDBJ whole genome shotgun (WGS) entry which is preliminary data.</text>
</comment>
<evidence type="ECO:0000313" key="3">
    <source>
        <dbReference type="Proteomes" id="UP000561681"/>
    </source>
</evidence>
<dbReference type="EMBL" id="JACHLD010000006">
    <property type="protein sequence ID" value="MBB4803791.1"/>
    <property type="molecule type" value="Genomic_DNA"/>
</dbReference>
<dbReference type="AlphaFoldDB" id="A0A7W7N9R2"/>
<gene>
    <name evidence="2" type="ORF">HNP37_003866</name>
</gene>
<protein>
    <submittedName>
        <fullName evidence="2">Uncharacterized protein</fullName>
    </submittedName>
</protein>
<keyword evidence="1" id="KW-1133">Transmembrane helix</keyword>
<dbReference type="Proteomes" id="UP000561681">
    <property type="component" value="Unassembled WGS sequence"/>
</dbReference>
<proteinExistence type="predicted"/>
<keyword evidence="1" id="KW-0472">Membrane</keyword>
<keyword evidence="1" id="KW-0812">Transmembrane</keyword>
<sequence length="192" mass="22146">MIENIAIPDILKEAIGAEKIVFLVKAKKDQPIRNCLHVIYFGLFWILVISLIFSTFDWNFFSGDYTISAKEIPDLLYFSLFLSPGIICFLLGVFGLFKSGGYFIGTENRLICHRWGKIQTYPWKEFTNEIEVFGNKNSGNIIFKLKTGVYITRNHRKVLSNTKINIGDILYAFEIENYCRNIIGKTFSDLTE</sequence>
<dbReference type="RefSeq" id="WP_184165753.1">
    <property type="nucleotide sequence ID" value="NZ_JACHLD010000006.1"/>
</dbReference>
<keyword evidence="3" id="KW-1185">Reference proteome</keyword>
<accession>A0A7W7N9R2</accession>
<evidence type="ECO:0000313" key="2">
    <source>
        <dbReference type="EMBL" id="MBB4803791.1"/>
    </source>
</evidence>